<name>A0A1X7T593_AMPQE</name>
<accession>A0A1X7T593</accession>
<proteinExistence type="predicted"/>
<dbReference type="InParanoid" id="A0A1X7T593"/>
<protein>
    <submittedName>
        <fullName evidence="1">Uncharacterized protein</fullName>
    </submittedName>
</protein>
<dbReference type="AlphaFoldDB" id="A0A1X7T593"/>
<reference evidence="1" key="1">
    <citation type="submission" date="2017-05" db="UniProtKB">
        <authorList>
            <consortium name="EnsemblMetazoa"/>
        </authorList>
    </citation>
    <scope>IDENTIFICATION</scope>
</reference>
<sequence length="173" mass="19572">MEKACSPHLQHQANDGLMLDVQDSTAILRNAGCEIERQSDATVAAKEHIDLVRQKRDYFMEVLKRTNNAIKKLDLTIKKPVNEVEVKVHYSFDYAQQTLLTQQAIQLCDSKGHYATLLSLYFREPGAKIYAEIEAFPYARTAEGGGAYSESNRTDGHLYFSDMAHPALYCQKP</sequence>
<dbReference type="EnsemblMetazoa" id="Aqu2.1.09422_001">
    <property type="protein sequence ID" value="Aqu2.1.09422_001"/>
    <property type="gene ID" value="Aqu2.1.09422"/>
</dbReference>
<organism evidence="1">
    <name type="scientific">Amphimedon queenslandica</name>
    <name type="common">Sponge</name>
    <dbReference type="NCBI Taxonomy" id="400682"/>
    <lineage>
        <taxon>Eukaryota</taxon>
        <taxon>Metazoa</taxon>
        <taxon>Porifera</taxon>
        <taxon>Demospongiae</taxon>
        <taxon>Heteroscleromorpha</taxon>
        <taxon>Haplosclerida</taxon>
        <taxon>Niphatidae</taxon>
        <taxon>Amphimedon</taxon>
    </lineage>
</organism>
<evidence type="ECO:0000313" key="1">
    <source>
        <dbReference type="EnsemblMetazoa" id="Aqu2.1.09422_001"/>
    </source>
</evidence>